<dbReference type="PANTHER" id="PTHR11373:SF4">
    <property type="entry name" value="DEOXYNUCLEOSIDE TRIPHOSPHATE TRIPHOSPHOHYDROLASE SAMHD1"/>
    <property type="match status" value="1"/>
</dbReference>
<dbReference type="Proteomes" id="UP000587579">
    <property type="component" value="Unassembled WGS sequence"/>
</dbReference>
<dbReference type="SUPFAM" id="SSF109604">
    <property type="entry name" value="HD-domain/PDEase-like"/>
    <property type="match status" value="1"/>
</dbReference>
<keyword evidence="3" id="KW-1185">Reference proteome</keyword>
<dbReference type="PROSITE" id="PS51831">
    <property type="entry name" value="HD"/>
    <property type="match status" value="1"/>
</dbReference>
<dbReference type="Pfam" id="PF01966">
    <property type="entry name" value="HD"/>
    <property type="match status" value="1"/>
</dbReference>
<protein>
    <recommendedName>
        <fullName evidence="1">HD domain-containing protein</fullName>
    </recommendedName>
</protein>
<comment type="caution">
    <text evidence="2">The sequence shown here is derived from an EMBL/GenBank/DDBJ whole genome shotgun (WGS) entry which is preliminary data.</text>
</comment>
<dbReference type="PANTHER" id="PTHR11373">
    <property type="entry name" value="DEOXYNUCLEOSIDE TRIPHOSPHATE TRIPHOSPHOHYDROLASE"/>
    <property type="match status" value="1"/>
</dbReference>
<reference evidence="2 3" key="1">
    <citation type="submission" date="2020-08" db="EMBL/GenBank/DDBJ databases">
        <title>Genomic Encyclopedia of Type Strains, Phase IV (KMG-IV): sequencing the most valuable type-strain genomes for metagenomic binning, comparative biology and taxonomic classification.</title>
        <authorList>
            <person name="Goeker M."/>
        </authorList>
    </citation>
    <scope>NUCLEOTIDE SEQUENCE [LARGE SCALE GENOMIC DNA]</scope>
    <source>
        <strain evidence="2 3">DSM 15757</strain>
    </source>
</reference>
<dbReference type="Pfam" id="PF19276">
    <property type="entry name" value="HD_assoc_2"/>
    <property type="match status" value="1"/>
</dbReference>
<evidence type="ECO:0000259" key="1">
    <source>
        <dbReference type="PROSITE" id="PS51831"/>
    </source>
</evidence>
<organism evidence="2 3">
    <name type="scientific">Oceanithermus desulfurans</name>
    <dbReference type="NCBI Taxonomy" id="227924"/>
    <lineage>
        <taxon>Bacteria</taxon>
        <taxon>Thermotogati</taxon>
        <taxon>Deinococcota</taxon>
        <taxon>Deinococci</taxon>
        <taxon>Thermales</taxon>
        <taxon>Thermaceae</taxon>
        <taxon>Oceanithermus</taxon>
    </lineage>
</organism>
<dbReference type="Gene3D" id="1.10.3210.10">
    <property type="entry name" value="Hypothetical protein af1432"/>
    <property type="match status" value="1"/>
</dbReference>
<dbReference type="CDD" id="cd00077">
    <property type="entry name" value="HDc"/>
    <property type="match status" value="1"/>
</dbReference>
<sequence length="481" mass="55300">MTPEAIHVTRKPQRIRDPVHNLIEFDNTEFEYHMWRVIQTRPFQRLRRIKQLGFTDLVYPGATHTRFIHSIGTFHIARKLINIIKRRLDINFSATKANIVLAAALLHDVGHGMFSHAFEDVLAITKVDSISHEEKSRRLITDSEIADVLSSLGSGFPDDVANVISKEPEDIYDAIVSSQFDADRLDYMQRDRLMVGIQNSAIDFTWLLSNMEIGIIPLYSEDGERYSELTTLTLNRKAIYAAETYVLSLFQLYPTVYFHKAVRAAESMFTALLTEVFKIIKSEGASGVKRLGLPENHQYVNFVNEPKNIDNILQLDDTVFWNSLYYLAESDILRISKLAKQLLERNLYKAIDIHLLVKQMLRDKGVFDEIMPSISTLVKNYVINEIEQYNSALSKEQPRILIDGKSRKLYEYNKTPNFSQIFIEDVHGEVQDIALESPVVVTRPYKLDLFRAYVDRGDNDGYGIVMDISKRAVEQAIKEAK</sequence>
<feature type="domain" description="HD" evidence="1">
    <location>
        <begin position="66"/>
        <end position="188"/>
    </location>
</feature>
<evidence type="ECO:0000313" key="2">
    <source>
        <dbReference type="EMBL" id="MBB6030880.1"/>
    </source>
</evidence>
<dbReference type="InterPro" id="IPR006674">
    <property type="entry name" value="HD_domain"/>
</dbReference>
<dbReference type="InterPro" id="IPR045509">
    <property type="entry name" value="HD_assoc_2"/>
</dbReference>
<dbReference type="EMBL" id="JACHEZ010000010">
    <property type="protein sequence ID" value="MBB6030880.1"/>
    <property type="molecule type" value="Genomic_DNA"/>
</dbReference>
<evidence type="ECO:0000313" key="3">
    <source>
        <dbReference type="Proteomes" id="UP000587579"/>
    </source>
</evidence>
<proteinExistence type="predicted"/>
<dbReference type="SMART" id="SM00471">
    <property type="entry name" value="HDc"/>
    <property type="match status" value="1"/>
</dbReference>
<dbReference type="InterPro" id="IPR050135">
    <property type="entry name" value="dGTPase-like"/>
</dbReference>
<accession>A0ABR6P4U3</accession>
<name>A0ABR6P4U3_9DEIN</name>
<dbReference type="InterPro" id="IPR003607">
    <property type="entry name" value="HD/PDEase_dom"/>
</dbReference>
<gene>
    <name evidence="2" type="ORF">HNQ05_002279</name>
</gene>